<dbReference type="SUPFAM" id="SSF52540">
    <property type="entry name" value="P-loop containing nucleoside triphosphate hydrolases"/>
    <property type="match status" value="1"/>
</dbReference>
<dbReference type="InterPro" id="IPR011856">
    <property type="entry name" value="tRNA_endonuc-like_dom_sf"/>
</dbReference>
<keyword evidence="4" id="KW-1185">Reference proteome</keyword>
<gene>
    <name evidence="3" type="ORF">HNV10_09485</name>
</gene>
<reference evidence="3 4" key="1">
    <citation type="journal article" date="2015" name="Int. J. Syst. Evol. Microbiol.">
        <title>Winogradskyella litoriviva sp. nov., isolated from coastal seawater.</title>
        <authorList>
            <person name="Nedashkovskaya O.I."/>
            <person name="Kukhlevskiy A.D."/>
            <person name="Zhukova N.V."/>
            <person name="Kim S.J."/>
            <person name="Rhee S.K."/>
            <person name="Mikhailov V.V."/>
        </authorList>
    </citation>
    <scope>NUCLEOTIDE SEQUENCE [LARGE SCALE GENOMIC DNA]</scope>
    <source>
        <strain evidence="3 4">KMM6491</strain>
    </source>
</reference>
<dbReference type="Gene3D" id="3.40.1350.10">
    <property type="match status" value="1"/>
</dbReference>
<name>A0ABX2E5C4_9FLAO</name>
<evidence type="ECO:0000313" key="3">
    <source>
        <dbReference type="EMBL" id="NRD23470.1"/>
    </source>
</evidence>
<dbReference type="EMBL" id="JABRWQ010000004">
    <property type="protein sequence ID" value="NRD23470.1"/>
    <property type="molecule type" value="Genomic_DNA"/>
</dbReference>
<organism evidence="3 4">
    <name type="scientific">Winogradskyella litoriviva</name>
    <dbReference type="NCBI Taxonomy" id="1220182"/>
    <lineage>
        <taxon>Bacteria</taxon>
        <taxon>Pseudomonadati</taxon>
        <taxon>Bacteroidota</taxon>
        <taxon>Flavobacteriia</taxon>
        <taxon>Flavobacteriales</taxon>
        <taxon>Flavobacteriaceae</taxon>
        <taxon>Winogradskyella</taxon>
    </lineage>
</organism>
<evidence type="ECO:0000313" key="4">
    <source>
        <dbReference type="Proteomes" id="UP000805085"/>
    </source>
</evidence>
<protein>
    <submittedName>
        <fullName evidence="3">Restriction endonuclease</fullName>
    </submittedName>
</protein>
<dbReference type="Pfam" id="PF04471">
    <property type="entry name" value="Mrr_cat"/>
    <property type="match status" value="1"/>
</dbReference>
<dbReference type="InterPro" id="IPR027417">
    <property type="entry name" value="P-loop_NTPase"/>
</dbReference>
<keyword evidence="3" id="KW-0540">Nuclease</keyword>
<dbReference type="InterPro" id="IPR049050">
    <property type="entry name" value="nSTAND3"/>
</dbReference>
<sequence length="808" mass="96746">MTNYDFSTLSPTDFEKLVCDLMNAYFINKNLGGTFKSFKPGRDKGIDILLSTPENDFKIIGQVKHYNKSKYANLKYDLKNTEKEKIFKLNPTSYLVITSLELSPQNKLEIKEIFAPYILSIDHIFGREDLNSILNQNKNIEERHYKLWFSSTIILNKILNHKFQSRRKEFSEKNLKRKFRIFVITNDFHKAKLILNENKFIILTGEPGVGKSTLSEMIIYDYLKNDYQLNIVYDNIKEIENVLIDDESKQLFYFDDFLGHTQEEINKSKSAEASLIKIISQIENSENKYLILNTRKFILTSFMQGSERLRHFDPLRSETKIELRTYSYSIKRKILDNHIYDSELEKKQKDIIRILAHDICVNDNFTPRIVEFFTNSDRVNLEPQDLKKFIINNLKDPKEIWNHAYMKQITQFDRFLLNTLYSLNGETDIKHLEKAYNARINFEVEKNNYIKPQNPYYESLKLMNDGFIIISNNKPKYINFINPSLEDFLKYRINVNRQEVERILFSSKYIEQWYFFYSPYIKPKDAIEKNISCFFLNNYKELLENSLDINYDKFLISIFIQYFFENGLEENINNLKSINDWNFLNRNESALFYSKKLLNYSKSINKLNKTICDFNSQFFYILLTNEENLENLIELLNIFIRHFNKNIFNLFKNELELYDYFLDHLEAVFSDYIESNYYFLKNQNIEKDANYEIIDKIEKYIEFITLNINESFEIEYRFMLRQDWNDIALINSIENVQRQSKLVIDYDSIADEMMMNNFEDNEYRDYSKITLDDIINGKVLPIKDDSFKENKITDTDDKLFNADDDLPF</sequence>
<dbReference type="InterPro" id="IPR007560">
    <property type="entry name" value="Restrct_endonuc_IV_Mrr"/>
</dbReference>
<evidence type="ECO:0000259" key="1">
    <source>
        <dbReference type="Pfam" id="PF04471"/>
    </source>
</evidence>
<keyword evidence="3" id="KW-0378">Hydrolase</keyword>
<keyword evidence="3" id="KW-0255">Endonuclease</keyword>
<proteinExistence type="predicted"/>
<dbReference type="RefSeq" id="WP_173301112.1">
    <property type="nucleotide sequence ID" value="NZ_JABRWQ010000004.1"/>
</dbReference>
<feature type="domain" description="Novel STAND NTPase 3" evidence="2">
    <location>
        <begin position="182"/>
        <end position="340"/>
    </location>
</feature>
<dbReference type="Proteomes" id="UP000805085">
    <property type="component" value="Unassembled WGS sequence"/>
</dbReference>
<dbReference type="GO" id="GO:0004519">
    <property type="term" value="F:endonuclease activity"/>
    <property type="evidence" value="ECO:0007669"/>
    <property type="project" value="UniProtKB-KW"/>
</dbReference>
<accession>A0ABX2E5C4</accession>
<evidence type="ECO:0000259" key="2">
    <source>
        <dbReference type="Pfam" id="PF20720"/>
    </source>
</evidence>
<feature type="domain" description="Restriction endonuclease type IV Mrr" evidence="1">
    <location>
        <begin position="8"/>
        <end position="69"/>
    </location>
</feature>
<dbReference type="Pfam" id="PF20720">
    <property type="entry name" value="nSTAND3"/>
    <property type="match status" value="1"/>
</dbReference>
<dbReference type="Gene3D" id="3.40.50.300">
    <property type="entry name" value="P-loop containing nucleotide triphosphate hydrolases"/>
    <property type="match status" value="1"/>
</dbReference>
<comment type="caution">
    <text evidence="3">The sequence shown here is derived from an EMBL/GenBank/DDBJ whole genome shotgun (WGS) entry which is preliminary data.</text>
</comment>